<keyword evidence="2" id="KW-1185">Reference proteome</keyword>
<sequence length="212" mass="24581">MSLVKVFSQNSRSFSRSIVSNSVRGFSSFNNIICQQHKKDMSDVLHEISQIKKDTAIDNKKTFESANGLNATDFAKNEDSRNELKKSEENNLEDEEDEYVVDYSQMEKRWLKMKPDDQLMLIDDINTLQTFSWKFLTKDQKKAIYYISYGQWGPRTQENLNIPELIFKIFSSSILFGVVGFAIVNYAIDKEKVQEIEEKEALLEQSESATKN</sequence>
<accession>A0ACB5TER3</accession>
<dbReference type="EMBL" id="BSXV01000023">
    <property type="protein sequence ID" value="GME86961.1"/>
    <property type="molecule type" value="Genomic_DNA"/>
</dbReference>
<organism evidence="1 2">
    <name type="scientific">Candida boidinii</name>
    <name type="common">Yeast</name>
    <dbReference type="NCBI Taxonomy" id="5477"/>
    <lineage>
        <taxon>Eukaryota</taxon>
        <taxon>Fungi</taxon>
        <taxon>Dikarya</taxon>
        <taxon>Ascomycota</taxon>
        <taxon>Saccharomycotina</taxon>
        <taxon>Pichiomycetes</taxon>
        <taxon>Pichiales</taxon>
        <taxon>Pichiaceae</taxon>
        <taxon>Ogataea</taxon>
        <taxon>Ogataea/Candida clade</taxon>
    </lineage>
</organism>
<dbReference type="Proteomes" id="UP001165101">
    <property type="component" value="Unassembled WGS sequence"/>
</dbReference>
<proteinExistence type="predicted"/>
<comment type="caution">
    <text evidence="1">The sequence shown here is derived from an EMBL/GenBank/DDBJ whole genome shotgun (WGS) entry which is preliminary data.</text>
</comment>
<gene>
    <name evidence="1" type="ORF">Cboi01_000010600</name>
</gene>
<protein>
    <submittedName>
        <fullName evidence="1">Unnamed protein product</fullName>
    </submittedName>
</protein>
<name>A0ACB5TER3_CANBO</name>
<reference evidence="1" key="1">
    <citation type="submission" date="2023-04" db="EMBL/GenBank/DDBJ databases">
        <title>Candida boidinii NBRC 1967.</title>
        <authorList>
            <person name="Ichikawa N."/>
            <person name="Sato H."/>
            <person name="Tonouchi N."/>
        </authorList>
    </citation>
    <scope>NUCLEOTIDE SEQUENCE</scope>
    <source>
        <strain evidence="1">NBRC 1967</strain>
    </source>
</reference>
<evidence type="ECO:0000313" key="2">
    <source>
        <dbReference type="Proteomes" id="UP001165101"/>
    </source>
</evidence>
<evidence type="ECO:0000313" key="1">
    <source>
        <dbReference type="EMBL" id="GME86961.1"/>
    </source>
</evidence>